<reference evidence="1" key="1">
    <citation type="submission" date="2023-05" db="EMBL/GenBank/DDBJ databases">
        <title>Nepenthes gracilis genome sequencing.</title>
        <authorList>
            <person name="Fukushima K."/>
        </authorList>
    </citation>
    <scope>NUCLEOTIDE SEQUENCE</scope>
    <source>
        <strain evidence="1">SING2019-196</strain>
    </source>
</reference>
<name>A0AAD3SUU5_NEPGR</name>
<sequence>MAINGNEGENSISPDVNFISLNDQELPGEDPEEIKNPMLVEKVLKTVCEEIQFSESVVDFYSKNGSTLLFDKNDSTFNNLVKNSGCYASFKTQLMHKIVELGKNCEDNI</sequence>
<proteinExistence type="predicted"/>
<accession>A0AAD3SUU5</accession>
<dbReference type="Proteomes" id="UP001279734">
    <property type="component" value="Unassembled WGS sequence"/>
</dbReference>
<gene>
    <name evidence="1" type="ORF">Nepgr_020116</name>
</gene>
<keyword evidence="2" id="KW-1185">Reference proteome</keyword>
<dbReference type="AlphaFoldDB" id="A0AAD3SUU5"/>
<evidence type="ECO:0000313" key="1">
    <source>
        <dbReference type="EMBL" id="GMH18275.1"/>
    </source>
</evidence>
<organism evidence="1 2">
    <name type="scientific">Nepenthes gracilis</name>
    <name type="common">Slender pitcher plant</name>
    <dbReference type="NCBI Taxonomy" id="150966"/>
    <lineage>
        <taxon>Eukaryota</taxon>
        <taxon>Viridiplantae</taxon>
        <taxon>Streptophyta</taxon>
        <taxon>Embryophyta</taxon>
        <taxon>Tracheophyta</taxon>
        <taxon>Spermatophyta</taxon>
        <taxon>Magnoliopsida</taxon>
        <taxon>eudicotyledons</taxon>
        <taxon>Gunneridae</taxon>
        <taxon>Pentapetalae</taxon>
        <taxon>Caryophyllales</taxon>
        <taxon>Nepenthaceae</taxon>
        <taxon>Nepenthes</taxon>
    </lineage>
</organism>
<dbReference type="EMBL" id="BSYO01000019">
    <property type="protein sequence ID" value="GMH18275.1"/>
    <property type="molecule type" value="Genomic_DNA"/>
</dbReference>
<comment type="caution">
    <text evidence="1">The sequence shown here is derived from an EMBL/GenBank/DDBJ whole genome shotgun (WGS) entry which is preliminary data.</text>
</comment>
<evidence type="ECO:0000313" key="2">
    <source>
        <dbReference type="Proteomes" id="UP001279734"/>
    </source>
</evidence>
<protein>
    <submittedName>
        <fullName evidence="1">Uncharacterized protein</fullName>
    </submittedName>
</protein>